<dbReference type="EMBL" id="RFAQ01000006">
    <property type="protein sequence ID" value="RMD03265.1"/>
    <property type="molecule type" value="Genomic_DNA"/>
</dbReference>
<evidence type="ECO:0000259" key="2">
    <source>
        <dbReference type="Pfam" id="PF23572"/>
    </source>
</evidence>
<feature type="domain" description="GH3 C-terminal" evidence="2">
    <location>
        <begin position="415"/>
        <end position="528"/>
    </location>
</feature>
<reference evidence="3 4" key="1">
    <citation type="submission" date="2018-10" db="EMBL/GenBank/DDBJ databases">
        <title>Genome-centric metagenomics revealed C2 chemical producing, CO utilizing Clostridium with novel acetogenic gene cluster.</title>
        <authorList>
            <person name="Kang H."/>
            <person name="Park B."/>
            <person name="Choi I.G."/>
            <person name="Chang I.S."/>
        </authorList>
    </citation>
    <scope>NUCLEOTIDE SEQUENCE [LARGE SCALE GENOMIC DNA]</scope>
    <source>
        <strain evidence="3 4">H21-9</strain>
    </source>
</reference>
<dbReference type="AlphaFoldDB" id="A0A3M0SZA8"/>
<organism evidence="3 4">
    <name type="scientific">Clostridium autoethanogenum</name>
    <dbReference type="NCBI Taxonomy" id="84023"/>
    <lineage>
        <taxon>Bacteria</taxon>
        <taxon>Bacillati</taxon>
        <taxon>Bacillota</taxon>
        <taxon>Clostridia</taxon>
        <taxon>Eubacteriales</taxon>
        <taxon>Clostridiaceae</taxon>
        <taxon>Clostridium</taxon>
    </lineage>
</organism>
<evidence type="ECO:0000313" key="4">
    <source>
        <dbReference type="Proteomes" id="UP000277999"/>
    </source>
</evidence>
<dbReference type="GO" id="GO:0016881">
    <property type="term" value="F:acid-amino acid ligase activity"/>
    <property type="evidence" value="ECO:0007669"/>
    <property type="project" value="TreeGrafter"/>
</dbReference>
<sequence length="542" mass="62642">MVKKRFDRQTQNCRKVNEKVLFKILKSNAESEIGIKFNFKDIKSIGDFKKQVPLTEYGYYESYIERMANGQKNILTSDNVEYFGHTSGTTGKQKLIPCTKRGRKIASKYMALLINKYSYDNFKENWNYGKGLMVADIVMTTYTKGGIPICSATSGGMNGIKYILPYLYTSPLEVMTIKDRGDALYLHLLFALEEVKLLYISGVFISNILDLFRILESKYESLVRDIRRGRIRSSLNIDEDTRINLNKHLSPNASRADQLESEFKKGFKGISGRIWPNMAYIATVTGANFSIYDDKVNYYTNSLPIYSPGYAATEAMIGINPYANKIRYVIIPDTVFYEFIPIKEENKKSEDTFCLDELKIGEKYEIVVTNYAGLYRYRIGDVIKVVDFYNNCPEIEFLYRKNQVLNMAAEKTNEEQLTNSIRNTMKKLKLNLVDYTTIPDNSITPGRYSFYFEFKNDISNYKVKLLEETLDYEIRKSNLAYDRARNNKRLGRVKVMLLAPNTFNLVKESLFNKGVSKNQIKIPRVVINNRNILNIVNKSKIL</sequence>
<dbReference type="RefSeq" id="WP_122057987.1">
    <property type="nucleotide sequence ID" value="NZ_RFAQ01000006.1"/>
</dbReference>
<proteinExistence type="predicted"/>
<accession>A0A3M0SZA8</accession>
<evidence type="ECO:0000259" key="1">
    <source>
        <dbReference type="Pfam" id="PF23571"/>
    </source>
</evidence>
<dbReference type="PANTHER" id="PTHR31901:SF9">
    <property type="entry name" value="GH3 DOMAIN-CONTAINING PROTEIN"/>
    <property type="match status" value="1"/>
</dbReference>
<dbReference type="InterPro" id="IPR004993">
    <property type="entry name" value="GH3"/>
</dbReference>
<comment type="caution">
    <text evidence="3">The sequence shown here is derived from an EMBL/GenBank/DDBJ whole genome shotgun (WGS) entry which is preliminary data.</text>
</comment>
<name>A0A3M0SZA8_9CLOT</name>
<evidence type="ECO:0000313" key="3">
    <source>
        <dbReference type="EMBL" id="RMD03265.1"/>
    </source>
</evidence>
<dbReference type="Pfam" id="PF23572">
    <property type="entry name" value="GH3_C"/>
    <property type="match status" value="1"/>
</dbReference>
<dbReference type="Proteomes" id="UP000277999">
    <property type="component" value="Unassembled WGS sequence"/>
</dbReference>
<dbReference type="InterPro" id="IPR055378">
    <property type="entry name" value="GH3_C"/>
</dbReference>
<gene>
    <name evidence="3" type="ORF">D9O40_03760</name>
</gene>
<dbReference type="GO" id="GO:0005737">
    <property type="term" value="C:cytoplasm"/>
    <property type="evidence" value="ECO:0007669"/>
    <property type="project" value="TreeGrafter"/>
</dbReference>
<dbReference type="InterPro" id="IPR055377">
    <property type="entry name" value="GH3_M"/>
</dbReference>
<feature type="domain" description="GH3 middle" evidence="1">
    <location>
        <begin position="328"/>
        <end position="400"/>
    </location>
</feature>
<dbReference type="PANTHER" id="PTHR31901">
    <property type="entry name" value="GH3 DOMAIN-CONTAINING PROTEIN"/>
    <property type="match status" value="1"/>
</dbReference>
<dbReference type="Pfam" id="PF23571">
    <property type="entry name" value="GH3_M"/>
    <property type="match status" value="1"/>
</dbReference>
<protein>
    <submittedName>
        <fullName evidence="3">Plant auxin-responsive GH3</fullName>
    </submittedName>
</protein>
<dbReference type="Pfam" id="PF03321">
    <property type="entry name" value="GH3"/>
    <property type="match status" value="1"/>
</dbReference>